<dbReference type="Proteomes" id="UP000499080">
    <property type="component" value="Unassembled WGS sequence"/>
</dbReference>
<name>A0A4Y2INQ8_ARAVE</name>
<evidence type="ECO:0000313" key="1">
    <source>
        <dbReference type="EMBL" id="GBM79481.1"/>
    </source>
</evidence>
<evidence type="ECO:0000313" key="2">
    <source>
        <dbReference type="Proteomes" id="UP000499080"/>
    </source>
</evidence>
<protein>
    <submittedName>
        <fullName evidence="1">Uncharacterized protein</fullName>
    </submittedName>
</protein>
<proteinExistence type="predicted"/>
<keyword evidence="2" id="KW-1185">Reference proteome</keyword>
<reference evidence="1 2" key="1">
    <citation type="journal article" date="2019" name="Sci. Rep.">
        <title>Orb-weaving spider Araneus ventricosus genome elucidates the spidroin gene catalogue.</title>
        <authorList>
            <person name="Kono N."/>
            <person name="Nakamura H."/>
            <person name="Ohtoshi R."/>
            <person name="Moran D.A.P."/>
            <person name="Shinohara A."/>
            <person name="Yoshida Y."/>
            <person name="Fujiwara M."/>
            <person name="Mori M."/>
            <person name="Tomita M."/>
            <person name="Arakawa K."/>
        </authorList>
    </citation>
    <scope>NUCLEOTIDE SEQUENCE [LARGE SCALE GENOMIC DNA]</scope>
</reference>
<dbReference type="EMBL" id="BGPR01002824">
    <property type="protein sequence ID" value="GBM79481.1"/>
    <property type="molecule type" value="Genomic_DNA"/>
</dbReference>
<sequence>MMQRGLSWFRNRCFRDSRPDSNEGTAYKPISFSLDILEFDVLAFVWWKLGCLFWWHSRHLESISNKECQRNKNKPRASPRNRKMKRLSLIDVLVRNHTCNLFYREPSVRKHEPVTTNSFCTCAGSGRQNRFTTSTEVTSSVRIMYITRGQEEGAL</sequence>
<accession>A0A4Y2INQ8</accession>
<organism evidence="1 2">
    <name type="scientific">Araneus ventricosus</name>
    <name type="common">Orbweaver spider</name>
    <name type="synonym">Epeira ventricosa</name>
    <dbReference type="NCBI Taxonomy" id="182803"/>
    <lineage>
        <taxon>Eukaryota</taxon>
        <taxon>Metazoa</taxon>
        <taxon>Ecdysozoa</taxon>
        <taxon>Arthropoda</taxon>
        <taxon>Chelicerata</taxon>
        <taxon>Arachnida</taxon>
        <taxon>Araneae</taxon>
        <taxon>Araneomorphae</taxon>
        <taxon>Entelegynae</taxon>
        <taxon>Araneoidea</taxon>
        <taxon>Araneidae</taxon>
        <taxon>Araneus</taxon>
    </lineage>
</organism>
<gene>
    <name evidence="1" type="ORF">AVEN_57322_1</name>
</gene>
<dbReference type="AlphaFoldDB" id="A0A4Y2INQ8"/>
<comment type="caution">
    <text evidence="1">The sequence shown here is derived from an EMBL/GenBank/DDBJ whole genome shotgun (WGS) entry which is preliminary data.</text>
</comment>